<keyword evidence="9" id="KW-0046">Antibiotic resistance</keyword>
<dbReference type="InterPro" id="IPR048279">
    <property type="entry name" value="MdtK-like"/>
</dbReference>
<proteinExistence type="inferred from homology"/>
<name>A0ABS8G187_9FIRM</name>
<dbReference type="InterPro" id="IPR045070">
    <property type="entry name" value="MATE_MepA-like"/>
</dbReference>
<evidence type="ECO:0000256" key="4">
    <source>
        <dbReference type="ARBA" id="ARBA00022448"/>
    </source>
</evidence>
<feature type="transmembrane region" description="Helical" evidence="11">
    <location>
        <begin position="261"/>
        <end position="277"/>
    </location>
</feature>
<reference evidence="12 13" key="1">
    <citation type="submission" date="2021-10" db="EMBL/GenBank/DDBJ databases">
        <title>Anaerobic single-cell dispensing facilitates the cultivation of human gut bacteria.</title>
        <authorList>
            <person name="Afrizal A."/>
        </authorList>
    </citation>
    <scope>NUCLEOTIDE SEQUENCE [LARGE SCALE GENOMIC DNA]</scope>
    <source>
        <strain evidence="12 13">CLA-AA-H200</strain>
    </source>
</reference>
<keyword evidence="13" id="KW-1185">Reference proteome</keyword>
<keyword evidence="7 11" id="KW-1133">Transmembrane helix</keyword>
<dbReference type="InterPro" id="IPR002528">
    <property type="entry name" value="MATE_fam"/>
</dbReference>
<feature type="compositionally biased region" description="Basic and acidic residues" evidence="10">
    <location>
        <begin position="1"/>
        <end position="10"/>
    </location>
</feature>
<feature type="transmembrane region" description="Helical" evidence="11">
    <location>
        <begin position="345"/>
        <end position="368"/>
    </location>
</feature>
<keyword evidence="6 11" id="KW-0812">Transmembrane</keyword>
<comment type="subcellular location">
    <subcellularLocation>
        <location evidence="1">Cell membrane</location>
        <topology evidence="1">Multi-pass membrane protein</topology>
    </subcellularLocation>
</comment>
<dbReference type="InterPro" id="IPR051327">
    <property type="entry name" value="MATE_MepA_subfamily"/>
</dbReference>
<evidence type="ECO:0000256" key="2">
    <source>
        <dbReference type="ARBA" id="ARBA00008417"/>
    </source>
</evidence>
<evidence type="ECO:0000256" key="6">
    <source>
        <dbReference type="ARBA" id="ARBA00022692"/>
    </source>
</evidence>
<evidence type="ECO:0000313" key="13">
    <source>
        <dbReference type="Proteomes" id="UP001198151"/>
    </source>
</evidence>
<dbReference type="PANTHER" id="PTHR43823">
    <property type="entry name" value="SPORULATION PROTEIN YKVU"/>
    <property type="match status" value="1"/>
</dbReference>
<gene>
    <name evidence="12" type="ORF">LKD70_13195</name>
</gene>
<evidence type="ECO:0000256" key="9">
    <source>
        <dbReference type="ARBA" id="ARBA00023251"/>
    </source>
</evidence>
<comment type="caution">
    <text evidence="12">The sequence shown here is derived from an EMBL/GenBank/DDBJ whole genome shotgun (WGS) entry which is preliminary data.</text>
</comment>
<comment type="similarity">
    <text evidence="2">Belongs to the multi antimicrobial extrusion (MATE) (TC 2.A.66.1) family. MepA subfamily.</text>
</comment>
<dbReference type="PANTHER" id="PTHR43823:SF3">
    <property type="entry name" value="MULTIDRUG EXPORT PROTEIN MEPA"/>
    <property type="match status" value="1"/>
</dbReference>
<dbReference type="Proteomes" id="UP001198151">
    <property type="component" value="Unassembled WGS sequence"/>
</dbReference>
<organism evidence="12 13">
    <name type="scientific">Ruminococcus turbiniformis</name>
    <dbReference type="NCBI Taxonomy" id="2881258"/>
    <lineage>
        <taxon>Bacteria</taxon>
        <taxon>Bacillati</taxon>
        <taxon>Bacillota</taxon>
        <taxon>Clostridia</taxon>
        <taxon>Eubacteriales</taxon>
        <taxon>Oscillospiraceae</taxon>
        <taxon>Ruminococcus</taxon>
    </lineage>
</organism>
<feature type="transmembrane region" description="Helical" evidence="11">
    <location>
        <begin position="195"/>
        <end position="215"/>
    </location>
</feature>
<accession>A0ABS8G187</accession>
<feature type="transmembrane region" description="Helical" evidence="11">
    <location>
        <begin position="72"/>
        <end position="99"/>
    </location>
</feature>
<keyword evidence="4" id="KW-0813">Transport</keyword>
<dbReference type="NCBIfam" id="TIGR00797">
    <property type="entry name" value="matE"/>
    <property type="match status" value="1"/>
</dbReference>
<dbReference type="CDD" id="cd13143">
    <property type="entry name" value="MATE_MepA_like"/>
    <property type="match status" value="1"/>
</dbReference>
<keyword evidence="5" id="KW-1003">Cell membrane</keyword>
<feature type="transmembrane region" description="Helical" evidence="11">
    <location>
        <begin position="162"/>
        <end position="183"/>
    </location>
</feature>
<feature type="transmembrane region" description="Helical" evidence="11">
    <location>
        <begin position="221"/>
        <end position="241"/>
    </location>
</feature>
<evidence type="ECO:0000256" key="10">
    <source>
        <dbReference type="SAM" id="MobiDB-lite"/>
    </source>
</evidence>
<feature type="transmembrane region" description="Helical" evidence="11">
    <location>
        <begin position="416"/>
        <end position="438"/>
    </location>
</feature>
<dbReference type="EMBL" id="JAJEQX010000026">
    <property type="protein sequence ID" value="MCC2255358.1"/>
    <property type="molecule type" value="Genomic_DNA"/>
</dbReference>
<feature type="transmembrane region" description="Helical" evidence="11">
    <location>
        <begin position="40"/>
        <end position="60"/>
    </location>
</feature>
<feature type="transmembrane region" description="Helical" evidence="11">
    <location>
        <begin position="297"/>
        <end position="316"/>
    </location>
</feature>
<dbReference type="PIRSF" id="PIRSF006603">
    <property type="entry name" value="DinF"/>
    <property type="match status" value="1"/>
</dbReference>
<evidence type="ECO:0000313" key="12">
    <source>
        <dbReference type="EMBL" id="MCC2255358.1"/>
    </source>
</evidence>
<feature type="transmembrane region" description="Helical" evidence="11">
    <location>
        <begin position="388"/>
        <end position="409"/>
    </location>
</feature>
<evidence type="ECO:0000256" key="5">
    <source>
        <dbReference type="ARBA" id="ARBA00022475"/>
    </source>
</evidence>
<evidence type="ECO:0000256" key="8">
    <source>
        <dbReference type="ARBA" id="ARBA00023136"/>
    </source>
</evidence>
<feature type="region of interest" description="Disordered" evidence="10">
    <location>
        <begin position="1"/>
        <end position="29"/>
    </location>
</feature>
<evidence type="ECO:0000256" key="1">
    <source>
        <dbReference type="ARBA" id="ARBA00004651"/>
    </source>
</evidence>
<evidence type="ECO:0000256" key="7">
    <source>
        <dbReference type="ARBA" id="ARBA00022989"/>
    </source>
</evidence>
<keyword evidence="8 11" id="KW-0472">Membrane</keyword>
<feature type="transmembrane region" description="Helical" evidence="11">
    <location>
        <begin position="444"/>
        <end position="467"/>
    </location>
</feature>
<dbReference type="Pfam" id="PF01554">
    <property type="entry name" value="MatE"/>
    <property type="match status" value="2"/>
</dbReference>
<evidence type="ECO:0000256" key="3">
    <source>
        <dbReference type="ARBA" id="ARBA00022106"/>
    </source>
</evidence>
<sequence>MMEKTDKDQIETGSGADAGVNTGTESDDKEFLRTEPLGKLLLKLALPTVAAQLINMLYNIVDRIYIGHIPDIGATALTGVGVCMPLIMIVSAFAALVGYGGAPRASIFMGKKDKDTAEKILGNCFVVQVLISVILTVVLLIWNRDFLMAFGASENTIGYGVNYMNIYALGTIFVEITLGMNAFITAQGFAKTGMLSVLIGAVSNIILDPVFIFGFNMDVRGAALATIISQALSCIWVVRFLCGKKTFLKIRKKNLRLAPKIIFPCLALGTATFIMQASESVISVCFNSSLQNYGGDIAVGAMTILTSVMQFAMLPLQGLGQGAQPIISYCYGAGDSGRVRSAFMLLLKASMTYSIALWVLVMLFPGGFAAMFTTDAALMEYTRTALRIYMASMFLFGIQIACQMTFNALGKAVESIVVAVMRKFVLLIPLIYIMPHIITSDQALAVYVAEPIADLLAVTFTAILFTVQFKKTLKKIDKTVKAA</sequence>
<evidence type="ECO:0000256" key="11">
    <source>
        <dbReference type="SAM" id="Phobius"/>
    </source>
</evidence>
<feature type="transmembrane region" description="Helical" evidence="11">
    <location>
        <begin position="120"/>
        <end position="142"/>
    </location>
</feature>
<protein>
    <recommendedName>
        <fullName evidence="3">Multidrug export protein MepA</fullName>
    </recommendedName>
</protein>